<keyword evidence="5 9" id="KW-0732">Signal</keyword>
<evidence type="ECO:0000256" key="6">
    <source>
        <dbReference type="ARBA" id="ARBA00022764"/>
    </source>
</evidence>
<keyword evidence="6" id="KW-0574">Periplasm</keyword>
<dbReference type="InterPro" id="IPR036938">
    <property type="entry name" value="PAP2/HPO_sf"/>
</dbReference>
<dbReference type="SUPFAM" id="SSF48317">
    <property type="entry name" value="Acid phosphatase/Vanadium-dependent haloperoxidase"/>
    <property type="match status" value="1"/>
</dbReference>
<evidence type="ECO:0000256" key="5">
    <source>
        <dbReference type="ARBA" id="ARBA00022729"/>
    </source>
</evidence>
<proteinExistence type="inferred from homology"/>
<name>A0ABV7RRH2_9GAMM</name>
<gene>
    <name evidence="11" type="ORF">ACFOLC_13220</name>
</gene>
<comment type="subcellular location">
    <subcellularLocation>
        <location evidence="2">Periplasm</location>
    </subcellularLocation>
</comment>
<evidence type="ECO:0000256" key="9">
    <source>
        <dbReference type="SAM" id="SignalP"/>
    </source>
</evidence>
<evidence type="ECO:0000313" key="12">
    <source>
        <dbReference type="Proteomes" id="UP001595740"/>
    </source>
</evidence>
<organism evidence="11 12">
    <name type="scientific">Lysobacter cavernae</name>
    <dbReference type="NCBI Taxonomy" id="1685901"/>
    <lineage>
        <taxon>Bacteria</taxon>
        <taxon>Pseudomonadati</taxon>
        <taxon>Pseudomonadota</taxon>
        <taxon>Gammaproteobacteria</taxon>
        <taxon>Lysobacterales</taxon>
        <taxon>Lysobacteraceae</taxon>
        <taxon>Lysobacter</taxon>
    </lineage>
</organism>
<evidence type="ECO:0000256" key="1">
    <source>
        <dbReference type="ARBA" id="ARBA00000032"/>
    </source>
</evidence>
<accession>A0ABV7RRH2</accession>
<comment type="catalytic activity">
    <reaction evidence="1 8">
        <text>a phosphate monoester + H2O = an alcohol + phosphate</text>
        <dbReference type="Rhea" id="RHEA:15017"/>
        <dbReference type="ChEBI" id="CHEBI:15377"/>
        <dbReference type="ChEBI" id="CHEBI:30879"/>
        <dbReference type="ChEBI" id="CHEBI:43474"/>
        <dbReference type="ChEBI" id="CHEBI:67140"/>
        <dbReference type="EC" id="3.1.3.2"/>
    </reaction>
</comment>
<sequence>MPAYSAPRLRLAIVASLCSALMAGCASAPSPDRAAPTPVPELRPGVPAGYLGKDLPDSLVLLPPPPAEGSAAFRQDQAISRAARKLRGTARYALATSDADLHPAHAAGAFACALGVPISPQDSPRLYLLLQRTMVDAGLATYSAKNHYQRVRPFVHYRESTCAPADEAALRKDGSYPSGHTAIGWAWALVLTQLQPARANPLLARGRSFGESRLVCNAHWQSDVLEGRAVAAGAVARLQADATFRADLAAARGEVEALQARAAQPAGDCAAEAAALAIRIPGVL</sequence>
<keyword evidence="12" id="KW-1185">Reference proteome</keyword>
<protein>
    <recommendedName>
        <fullName evidence="4 8">Acid phosphatase</fullName>
        <ecNumber evidence="4 8">3.1.3.2</ecNumber>
    </recommendedName>
</protein>
<feature type="domain" description="Phosphatidic acid phosphatase type 2/haloperoxidase" evidence="10">
    <location>
        <begin position="127"/>
        <end position="239"/>
    </location>
</feature>
<dbReference type="RefSeq" id="WP_386759728.1">
    <property type="nucleotide sequence ID" value="NZ_JBHRXK010000006.1"/>
</dbReference>
<evidence type="ECO:0000313" key="11">
    <source>
        <dbReference type="EMBL" id="MFC3551965.1"/>
    </source>
</evidence>
<dbReference type="Pfam" id="PF01569">
    <property type="entry name" value="PAP2"/>
    <property type="match status" value="1"/>
</dbReference>
<keyword evidence="7 8" id="KW-0378">Hydrolase</keyword>
<dbReference type="InterPro" id="IPR018296">
    <property type="entry name" value="Acid_Pase_classA_bac_CS"/>
</dbReference>
<evidence type="ECO:0000256" key="2">
    <source>
        <dbReference type="ARBA" id="ARBA00004418"/>
    </source>
</evidence>
<comment type="similarity">
    <text evidence="3 8">Belongs to the class A bacterial acid phosphatase family.</text>
</comment>
<feature type="signal peptide" evidence="9">
    <location>
        <begin position="1"/>
        <end position="28"/>
    </location>
</feature>
<dbReference type="EC" id="3.1.3.2" evidence="4 8"/>
<dbReference type="SMART" id="SM00014">
    <property type="entry name" value="acidPPc"/>
    <property type="match status" value="1"/>
</dbReference>
<evidence type="ECO:0000256" key="3">
    <source>
        <dbReference type="ARBA" id="ARBA00009017"/>
    </source>
</evidence>
<dbReference type="Gene3D" id="1.20.144.10">
    <property type="entry name" value="Phosphatidic acid phosphatase type 2/haloperoxidase"/>
    <property type="match status" value="1"/>
</dbReference>
<dbReference type="PROSITE" id="PS01157">
    <property type="entry name" value="ACID_PHOSPH_CL_A"/>
    <property type="match status" value="1"/>
</dbReference>
<dbReference type="InterPro" id="IPR001011">
    <property type="entry name" value="Acid_Pase_classA_bac"/>
</dbReference>
<evidence type="ECO:0000256" key="8">
    <source>
        <dbReference type="PIRNR" id="PIRNR000897"/>
    </source>
</evidence>
<dbReference type="PIRSF" id="PIRSF000897">
    <property type="entry name" value="Acid_Ptase_ClsA"/>
    <property type="match status" value="1"/>
</dbReference>
<dbReference type="Proteomes" id="UP001595740">
    <property type="component" value="Unassembled WGS sequence"/>
</dbReference>
<dbReference type="EMBL" id="JBHRXK010000006">
    <property type="protein sequence ID" value="MFC3551965.1"/>
    <property type="molecule type" value="Genomic_DNA"/>
</dbReference>
<evidence type="ECO:0000256" key="4">
    <source>
        <dbReference type="ARBA" id="ARBA00012646"/>
    </source>
</evidence>
<dbReference type="CDD" id="cd03397">
    <property type="entry name" value="PAP2_acid_phosphatase"/>
    <property type="match status" value="1"/>
</dbReference>
<dbReference type="InterPro" id="IPR000326">
    <property type="entry name" value="PAP2/HPO"/>
</dbReference>
<evidence type="ECO:0000259" key="10">
    <source>
        <dbReference type="SMART" id="SM00014"/>
    </source>
</evidence>
<feature type="chain" id="PRO_5046279992" description="Acid phosphatase" evidence="9">
    <location>
        <begin position="29"/>
        <end position="284"/>
    </location>
</feature>
<comment type="caution">
    <text evidence="11">The sequence shown here is derived from an EMBL/GenBank/DDBJ whole genome shotgun (WGS) entry which is preliminary data.</text>
</comment>
<evidence type="ECO:0000256" key="7">
    <source>
        <dbReference type="ARBA" id="ARBA00022801"/>
    </source>
</evidence>
<reference evidence="12" key="1">
    <citation type="journal article" date="2019" name="Int. J. Syst. Evol. Microbiol.">
        <title>The Global Catalogue of Microorganisms (GCM) 10K type strain sequencing project: providing services to taxonomists for standard genome sequencing and annotation.</title>
        <authorList>
            <consortium name="The Broad Institute Genomics Platform"/>
            <consortium name="The Broad Institute Genome Sequencing Center for Infectious Disease"/>
            <person name="Wu L."/>
            <person name="Ma J."/>
        </authorList>
    </citation>
    <scope>NUCLEOTIDE SEQUENCE [LARGE SCALE GENOMIC DNA]</scope>
    <source>
        <strain evidence="12">KCTC 42875</strain>
    </source>
</reference>
<dbReference type="PRINTS" id="PR00483">
    <property type="entry name" value="BACPHPHTASE"/>
</dbReference>